<dbReference type="PANTHER" id="PTHR31167">
    <property type="entry name" value="SPINDLE AND CENTRIOLE ASSOCIATED PROTEIN 1 SPICE1"/>
    <property type="match status" value="1"/>
</dbReference>
<evidence type="ECO:0000313" key="16">
    <source>
        <dbReference type="Proteomes" id="UP000826234"/>
    </source>
</evidence>
<evidence type="ECO:0000256" key="13">
    <source>
        <dbReference type="ARBA" id="ARBA00030722"/>
    </source>
</evidence>
<evidence type="ECO:0000256" key="8">
    <source>
        <dbReference type="ARBA" id="ARBA00023054"/>
    </source>
</evidence>
<evidence type="ECO:0000256" key="7">
    <source>
        <dbReference type="ARBA" id="ARBA00022776"/>
    </source>
</evidence>
<keyword evidence="16" id="KW-1185">Reference proteome</keyword>
<dbReference type="InterPro" id="IPR007110">
    <property type="entry name" value="Ig-like_dom"/>
</dbReference>
<comment type="subcellular location">
    <subcellularLocation>
        <location evidence="1">Cytoplasm</location>
        <location evidence="1">Cytoskeleton</location>
        <location evidence="1">Microtubule organizing center</location>
        <location evidence="1">Centrosome</location>
        <location evidence="1">Centriole</location>
    </subcellularLocation>
    <subcellularLocation>
        <location evidence="2">Cytoplasm</location>
        <location evidence="2">Cytoskeleton</location>
        <location evidence="2">Spindle</location>
    </subcellularLocation>
    <subcellularLocation>
        <location evidence="3">Membrane</location>
    </subcellularLocation>
</comment>
<dbReference type="SMART" id="SM00409">
    <property type="entry name" value="IG"/>
    <property type="match status" value="1"/>
</dbReference>
<evidence type="ECO:0000313" key="15">
    <source>
        <dbReference type="EMBL" id="KAH0628603.1"/>
    </source>
</evidence>
<accession>A0ABQ7TG45</accession>
<dbReference type="Gene3D" id="2.60.40.10">
    <property type="entry name" value="Immunoglobulins"/>
    <property type="match status" value="2"/>
</dbReference>
<keyword evidence="8" id="KW-0175">Coiled coil</keyword>
<keyword evidence="11" id="KW-0131">Cell cycle</keyword>
<keyword evidence="9" id="KW-0472">Membrane</keyword>
<dbReference type="InterPro" id="IPR031387">
    <property type="entry name" value="SPICE1"/>
</dbReference>
<evidence type="ECO:0000259" key="14">
    <source>
        <dbReference type="PROSITE" id="PS50835"/>
    </source>
</evidence>
<evidence type="ECO:0000256" key="12">
    <source>
        <dbReference type="ARBA" id="ARBA00023319"/>
    </source>
</evidence>
<dbReference type="PANTHER" id="PTHR31167:SF3">
    <property type="entry name" value="SPINDLE AND CENTRIOLE-ASSOCIATED PROTEIN 1"/>
    <property type="match status" value="1"/>
</dbReference>
<proteinExistence type="predicted"/>
<dbReference type="EMBL" id="JAIPUX010000439">
    <property type="protein sequence ID" value="KAH0628603.1"/>
    <property type="molecule type" value="Genomic_DNA"/>
</dbReference>
<dbReference type="Proteomes" id="UP000826234">
    <property type="component" value="Unassembled WGS sequence"/>
</dbReference>
<keyword evidence="7" id="KW-0498">Mitosis</keyword>
<evidence type="ECO:0000256" key="1">
    <source>
        <dbReference type="ARBA" id="ARBA00004114"/>
    </source>
</evidence>
<name>A0ABQ7TG45_PHRPL</name>
<evidence type="ECO:0000256" key="6">
    <source>
        <dbReference type="ARBA" id="ARBA00022618"/>
    </source>
</evidence>
<dbReference type="SUPFAM" id="SSF48726">
    <property type="entry name" value="Immunoglobulin"/>
    <property type="match status" value="2"/>
</dbReference>
<feature type="domain" description="Ig-like" evidence="14">
    <location>
        <begin position="1"/>
        <end position="131"/>
    </location>
</feature>
<dbReference type="InterPro" id="IPR053896">
    <property type="entry name" value="BTN3A2-like_Ig-C"/>
</dbReference>
<evidence type="ECO:0000256" key="3">
    <source>
        <dbReference type="ARBA" id="ARBA00004370"/>
    </source>
</evidence>
<evidence type="ECO:0000256" key="2">
    <source>
        <dbReference type="ARBA" id="ARBA00004186"/>
    </source>
</evidence>
<dbReference type="InterPro" id="IPR013783">
    <property type="entry name" value="Ig-like_fold"/>
</dbReference>
<keyword evidence="10" id="KW-0206">Cytoskeleton</keyword>
<dbReference type="InterPro" id="IPR003599">
    <property type="entry name" value="Ig_sub"/>
</dbReference>
<evidence type="ECO:0000256" key="10">
    <source>
        <dbReference type="ARBA" id="ARBA00023212"/>
    </source>
</evidence>
<gene>
    <name evidence="15" type="ORF">JD844_009959</name>
</gene>
<keyword evidence="5" id="KW-0963">Cytoplasm</keyword>
<comment type="caution">
    <text evidence="15">The sequence shown here is derived from an EMBL/GenBank/DDBJ whole genome shotgun (WGS) entry which is preliminary data.</text>
</comment>
<organism evidence="15 16">
    <name type="scientific">Phrynosoma platyrhinos</name>
    <name type="common">Desert horned lizard</name>
    <dbReference type="NCBI Taxonomy" id="52577"/>
    <lineage>
        <taxon>Eukaryota</taxon>
        <taxon>Metazoa</taxon>
        <taxon>Chordata</taxon>
        <taxon>Craniata</taxon>
        <taxon>Vertebrata</taxon>
        <taxon>Euteleostomi</taxon>
        <taxon>Lepidosauria</taxon>
        <taxon>Squamata</taxon>
        <taxon>Bifurcata</taxon>
        <taxon>Unidentata</taxon>
        <taxon>Episquamata</taxon>
        <taxon>Toxicofera</taxon>
        <taxon>Iguania</taxon>
        <taxon>Phrynosomatidae</taxon>
        <taxon>Phrynosomatinae</taxon>
        <taxon>Phrynosoma</taxon>
    </lineage>
</organism>
<evidence type="ECO:0000256" key="9">
    <source>
        <dbReference type="ARBA" id="ARBA00023136"/>
    </source>
</evidence>
<keyword evidence="12" id="KW-0393">Immunoglobulin domain</keyword>
<sequence>MDEFRVRPFDNISLPCHFSFVDSTDGLTFTWEREDIKEEHEVEDKEFYKFFVGLQDFYQFYPKLIYSFKDNKEELEERNSLYEGRVWVDEEEIPEGSLTLILEQVQFSDEAMYICKATNARGRGQRKMKLIVEDAEEPQVQFSTVNDTLVAKCISAGWYHMPKVTWHNRREEDLSSYSTTEILEEKQDGSHRVVSILKYPVLLHEIYTCHIEEDDVLNRPVRSIHKVPNSQAISKVKELPKSLDERIAELNRQSAEARGKLLLLTKQERLSPFISVSPPVSPIPSPPANLTENGRQTIEVYVPVAETLDSSKEDTLFPISGSNARR</sequence>
<reference evidence="15 16" key="1">
    <citation type="journal article" date="2022" name="Gigascience">
        <title>A chromosome-level genome assembly and annotation of the desert horned lizard, Phrynosoma platyrhinos, provides insight into chromosomal rearrangements among reptiles.</title>
        <authorList>
            <person name="Koochekian N."/>
            <person name="Ascanio A."/>
            <person name="Farleigh K."/>
            <person name="Card D.C."/>
            <person name="Schield D.R."/>
            <person name="Castoe T.A."/>
            <person name="Jezkova T."/>
        </authorList>
    </citation>
    <scope>NUCLEOTIDE SEQUENCE [LARGE SCALE GENOMIC DNA]</scope>
    <source>
        <strain evidence="15">NK-2021</strain>
    </source>
</reference>
<evidence type="ECO:0000256" key="4">
    <source>
        <dbReference type="ARBA" id="ARBA00018313"/>
    </source>
</evidence>
<keyword evidence="6" id="KW-0132">Cell division</keyword>
<evidence type="ECO:0000256" key="11">
    <source>
        <dbReference type="ARBA" id="ARBA00023306"/>
    </source>
</evidence>
<protein>
    <recommendedName>
        <fullName evidence="4">Spindle and centriole-associated protein 1</fullName>
    </recommendedName>
    <alternativeName>
        <fullName evidence="13">Coiled-coil domain-containing protein 52</fullName>
    </alternativeName>
</protein>
<dbReference type="PROSITE" id="PS50835">
    <property type="entry name" value="IG_LIKE"/>
    <property type="match status" value="1"/>
</dbReference>
<dbReference type="InterPro" id="IPR036179">
    <property type="entry name" value="Ig-like_dom_sf"/>
</dbReference>
<evidence type="ECO:0000256" key="5">
    <source>
        <dbReference type="ARBA" id="ARBA00022490"/>
    </source>
</evidence>
<dbReference type="Pfam" id="PF22705">
    <property type="entry name" value="C2-set_3"/>
    <property type="match status" value="1"/>
</dbReference>